<organism evidence="1 2">
    <name type="scientific">Streptacidiphilus pinicola</name>
    <dbReference type="NCBI Taxonomy" id="2219663"/>
    <lineage>
        <taxon>Bacteria</taxon>
        <taxon>Bacillati</taxon>
        <taxon>Actinomycetota</taxon>
        <taxon>Actinomycetes</taxon>
        <taxon>Kitasatosporales</taxon>
        <taxon>Streptomycetaceae</taxon>
        <taxon>Streptacidiphilus</taxon>
    </lineage>
</organism>
<dbReference type="AlphaFoldDB" id="A0A2X0KJJ9"/>
<evidence type="ECO:0000313" key="2">
    <source>
        <dbReference type="Proteomes" id="UP000248889"/>
    </source>
</evidence>
<sequence>MAVIPISGEAAAAAKPAVRTAHAAQSVKPNALYEWVHGVPNSLRRGGTIVFSLWYKQTSRHTISVDDYYLGLMNTTDPRNPWSKGLSIQLLDPTTHKWITPAKRFFGPSGVDWPYVDGGIPLKPNAVGHVYLRVTFGRTARLGRWVIQPQIGGWSGTGGLDYNTPYARMTLDA</sequence>
<reference evidence="1 2" key="1">
    <citation type="submission" date="2018-06" db="EMBL/GenBank/DDBJ databases">
        <title>Streptacidiphilus pinicola sp. nov., isolated from pine grove soil.</title>
        <authorList>
            <person name="Roh S.G."/>
            <person name="Park S."/>
            <person name="Kim M.-K."/>
            <person name="Yun B.-R."/>
            <person name="Park J."/>
            <person name="Kim M.J."/>
            <person name="Kim Y.S."/>
            <person name="Kim S.B."/>
        </authorList>
    </citation>
    <scope>NUCLEOTIDE SEQUENCE [LARGE SCALE GENOMIC DNA]</scope>
    <source>
        <strain evidence="1 2">MMS16-CNU450</strain>
    </source>
</reference>
<dbReference type="Proteomes" id="UP000248889">
    <property type="component" value="Unassembled WGS sequence"/>
</dbReference>
<keyword evidence="2" id="KW-1185">Reference proteome</keyword>
<evidence type="ECO:0000313" key="1">
    <source>
        <dbReference type="EMBL" id="RAG87149.1"/>
    </source>
</evidence>
<accession>A0A2X0KJJ9</accession>
<comment type="caution">
    <text evidence="1">The sequence shown here is derived from an EMBL/GenBank/DDBJ whole genome shotgun (WGS) entry which is preliminary data.</text>
</comment>
<dbReference type="EMBL" id="QKYN01000011">
    <property type="protein sequence ID" value="RAG87149.1"/>
    <property type="molecule type" value="Genomic_DNA"/>
</dbReference>
<gene>
    <name evidence="1" type="ORF">DN069_02920</name>
</gene>
<name>A0A2X0KJJ9_9ACTN</name>
<protein>
    <submittedName>
        <fullName evidence="1">Uncharacterized protein</fullName>
    </submittedName>
</protein>
<proteinExistence type="predicted"/>